<keyword evidence="3" id="KW-0813">Transport</keyword>
<dbReference type="InterPro" id="IPR036704">
    <property type="entry name" value="RraA/RraA-like_sf"/>
</dbReference>
<comment type="subcellular location">
    <subcellularLocation>
        <location evidence="1">Mitochondrion inner membrane</location>
        <topology evidence="1">Peripheral membrane protein</topology>
        <orientation evidence="1">Intermembrane side</orientation>
    </subcellularLocation>
</comment>
<dbReference type="CDD" id="cd16841">
    <property type="entry name" value="RraA_family"/>
    <property type="match status" value="1"/>
</dbReference>
<accession>A0A8K0W3W6</accession>
<comment type="caution">
    <text evidence="14">The sequence shown here is derived from an EMBL/GenBank/DDBJ whole genome shotgun (WGS) entry which is preliminary data.</text>
</comment>
<organism evidence="14 15">
    <name type="scientific">Paraphoma chrysanthemicola</name>
    <dbReference type="NCBI Taxonomy" id="798071"/>
    <lineage>
        <taxon>Eukaryota</taxon>
        <taxon>Fungi</taxon>
        <taxon>Dikarya</taxon>
        <taxon>Ascomycota</taxon>
        <taxon>Pezizomycotina</taxon>
        <taxon>Dothideomycetes</taxon>
        <taxon>Pleosporomycetidae</taxon>
        <taxon>Pleosporales</taxon>
        <taxon>Pleosporineae</taxon>
        <taxon>Phaeosphaeriaceae</taxon>
        <taxon>Paraphoma</taxon>
    </lineage>
</organism>
<keyword evidence="5" id="KW-0999">Mitochondrion inner membrane</keyword>
<feature type="region of interest" description="Disordered" evidence="12">
    <location>
        <begin position="183"/>
        <end position="272"/>
    </location>
</feature>
<dbReference type="SUPFAM" id="SSF81531">
    <property type="entry name" value="Non-heme 11 kDa protein of cytochrome bc1 complex (Ubiquinol-cytochrome c reductase)"/>
    <property type="match status" value="1"/>
</dbReference>
<dbReference type="InterPro" id="IPR023184">
    <property type="entry name" value="Ubol_cytC_Rdtase_hinge_dom"/>
</dbReference>
<dbReference type="SUPFAM" id="SSF89562">
    <property type="entry name" value="RraA-like"/>
    <property type="match status" value="1"/>
</dbReference>
<keyword evidence="11" id="KW-0460">Magnesium</keyword>
<dbReference type="Gene3D" id="3.50.30.40">
    <property type="entry name" value="Ribonuclease E inhibitor RraA/RraA-like"/>
    <property type="match status" value="1"/>
</dbReference>
<feature type="compositionally biased region" description="Basic and acidic residues" evidence="12">
    <location>
        <begin position="211"/>
        <end position="228"/>
    </location>
</feature>
<evidence type="ECO:0000256" key="10">
    <source>
        <dbReference type="ARBA" id="ARBA00044246"/>
    </source>
</evidence>
<feature type="compositionally biased region" description="Acidic residues" evidence="12">
    <location>
        <begin position="236"/>
        <end position="251"/>
    </location>
</feature>
<sequence>MLPKATKSFPDPPATSQDVPESNLPDARPYADWTEQGTIVVISQPAGQSCAVVGGIMAARMKQLGAQGVVVDGRVRDIVALNDTQLPIWSKGTSIIGAGAETRFHARNVAVRIGATTVKPGDIVMIDPFENGVVAVPQDKVEQLLELLPKLVQADEQVIKDVEAATMGITDFFTDVWDTFAHPSPDAEVQGGSSTKSPASGTDEESGEEAEVNKQDEKKGGESQEQGHKPSGKGSDDEEPEEEEEEEEEPDPKETLEKECAESKECHPAKHHYDECVERVTGQIENDGKASEDCVEEFFHLAHCATQCAAPKLFAQLK</sequence>
<dbReference type="Pfam" id="PF03737">
    <property type="entry name" value="RraA-like"/>
    <property type="match status" value="1"/>
</dbReference>
<dbReference type="Gene3D" id="1.10.287.20">
    <property type="entry name" value="Ubiquinol-cytochrome C reductase hinge domain"/>
    <property type="match status" value="1"/>
</dbReference>
<evidence type="ECO:0000313" key="14">
    <source>
        <dbReference type="EMBL" id="KAH7093125.1"/>
    </source>
</evidence>
<proteinExistence type="inferred from homology"/>
<keyword evidence="6" id="KW-0249">Electron transport</keyword>
<keyword evidence="7" id="KW-0496">Mitochondrion</keyword>
<evidence type="ECO:0000256" key="4">
    <source>
        <dbReference type="ARBA" id="ARBA00022660"/>
    </source>
</evidence>
<evidence type="ECO:0000256" key="5">
    <source>
        <dbReference type="ARBA" id="ARBA00022792"/>
    </source>
</evidence>
<keyword evidence="4" id="KW-0679">Respiratory chain</keyword>
<evidence type="ECO:0000256" key="6">
    <source>
        <dbReference type="ARBA" id="ARBA00022982"/>
    </source>
</evidence>
<keyword evidence="8" id="KW-0472">Membrane</keyword>
<dbReference type="EMBL" id="JAGMVJ010000002">
    <property type="protein sequence ID" value="KAH7093125.1"/>
    <property type="molecule type" value="Genomic_DNA"/>
</dbReference>
<evidence type="ECO:0000256" key="3">
    <source>
        <dbReference type="ARBA" id="ARBA00022448"/>
    </source>
</evidence>
<evidence type="ECO:0000256" key="1">
    <source>
        <dbReference type="ARBA" id="ARBA00004137"/>
    </source>
</evidence>
<protein>
    <recommendedName>
        <fullName evidence="9">Cytochrome b-c1 complex subunit 6, mitochondrial</fullName>
    </recommendedName>
    <alternativeName>
        <fullName evidence="10">Complex III subunit 6</fullName>
    </alternativeName>
</protein>
<feature type="compositionally biased region" description="Polar residues" evidence="12">
    <location>
        <begin position="191"/>
        <end position="200"/>
    </location>
</feature>
<reference evidence="14" key="1">
    <citation type="journal article" date="2021" name="Nat. Commun.">
        <title>Genetic determinants of endophytism in the Arabidopsis root mycobiome.</title>
        <authorList>
            <person name="Mesny F."/>
            <person name="Miyauchi S."/>
            <person name="Thiergart T."/>
            <person name="Pickel B."/>
            <person name="Atanasova L."/>
            <person name="Karlsson M."/>
            <person name="Huettel B."/>
            <person name="Barry K.W."/>
            <person name="Haridas S."/>
            <person name="Chen C."/>
            <person name="Bauer D."/>
            <person name="Andreopoulos W."/>
            <person name="Pangilinan J."/>
            <person name="LaButti K."/>
            <person name="Riley R."/>
            <person name="Lipzen A."/>
            <person name="Clum A."/>
            <person name="Drula E."/>
            <person name="Henrissat B."/>
            <person name="Kohler A."/>
            <person name="Grigoriev I.V."/>
            <person name="Martin F.M."/>
            <person name="Hacquard S."/>
        </authorList>
    </citation>
    <scope>NUCLEOTIDE SEQUENCE</scope>
    <source>
        <strain evidence="14">MPI-SDFR-AT-0120</strain>
    </source>
</reference>
<dbReference type="PANTHER" id="PTHR33254">
    <property type="entry name" value="4-HYDROXY-4-METHYL-2-OXOGLUTARATE ALDOLASE 3-RELATED"/>
    <property type="match status" value="1"/>
</dbReference>
<dbReference type="InterPro" id="IPR005493">
    <property type="entry name" value="RraA/RraA-like"/>
</dbReference>
<gene>
    <name evidence="14" type="ORF">FB567DRAFT_557166</name>
</gene>
<evidence type="ECO:0000256" key="7">
    <source>
        <dbReference type="ARBA" id="ARBA00023128"/>
    </source>
</evidence>
<comment type="similarity">
    <text evidence="2">Belongs to the UQCRH/QCR6 family.</text>
</comment>
<keyword evidence="15" id="KW-1185">Reference proteome</keyword>
<dbReference type="Pfam" id="PF02320">
    <property type="entry name" value="UCR_hinge"/>
    <property type="match status" value="1"/>
</dbReference>
<name>A0A8K0W3W6_9PLEO</name>
<dbReference type="GO" id="GO:0046872">
    <property type="term" value="F:metal ion binding"/>
    <property type="evidence" value="ECO:0007669"/>
    <property type="project" value="UniProtKB-KW"/>
</dbReference>
<evidence type="ECO:0000256" key="8">
    <source>
        <dbReference type="ARBA" id="ARBA00023136"/>
    </source>
</evidence>
<dbReference type="InterPro" id="IPR036811">
    <property type="entry name" value="Ubol_cytC_Rdtase_hinge_dom_sf"/>
</dbReference>
<dbReference type="GO" id="GO:0008948">
    <property type="term" value="F:oxaloacetate decarboxylase activity"/>
    <property type="evidence" value="ECO:0007669"/>
    <property type="project" value="TreeGrafter"/>
</dbReference>
<feature type="binding site" evidence="11">
    <location>
        <position position="76"/>
    </location>
    <ligand>
        <name>substrate</name>
    </ligand>
</feature>
<comment type="cofactor">
    <cofactor evidence="11">
        <name>Mg(2+)</name>
        <dbReference type="ChEBI" id="CHEBI:18420"/>
    </cofactor>
</comment>
<dbReference type="GO" id="GO:0047443">
    <property type="term" value="F:4-hydroxy-4-methyl-2-oxoglutarate aldolase activity"/>
    <property type="evidence" value="ECO:0007669"/>
    <property type="project" value="TreeGrafter"/>
</dbReference>
<dbReference type="GO" id="GO:0005743">
    <property type="term" value="C:mitochondrial inner membrane"/>
    <property type="evidence" value="ECO:0007669"/>
    <property type="project" value="UniProtKB-SubCell"/>
</dbReference>
<dbReference type="AlphaFoldDB" id="A0A8K0W3W6"/>
<dbReference type="PANTHER" id="PTHR33254:SF4">
    <property type="entry name" value="4-HYDROXY-4-METHYL-2-OXOGLUTARATE ALDOLASE 3-RELATED"/>
    <property type="match status" value="1"/>
</dbReference>
<evidence type="ECO:0000256" key="2">
    <source>
        <dbReference type="ARBA" id="ARBA00006498"/>
    </source>
</evidence>
<keyword evidence="11" id="KW-0479">Metal-binding</keyword>
<feature type="region of interest" description="Disordered" evidence="12">
    <location>
        <begin position="1"/>
        <end position="28"/>
    </location>
</feature>
<dbReference type="FunFam" id="1.10.287.20:FF:000003">
    <property type="entry name" value="Cytochrome b-c1 complex subunit 6"/>
    <property type="match status" value="1"/>
</dbReference>
<evidence type="ECO:0000256" key="11">
    <source>
        <dbReference type="PIRSR" id="PIRSR605493-1"/>
    </source>
</evidence>
<evidence type="ECO:0000256" key="12">
    <source>
        <dbReference type="SAM" id="MobiDB-lite"/>
    </source>
</evidence>
<dbReference type="OrthoDB" id="1476984at2759"/>
<evidence type="ECO:0000313" key="15">
    <source>
        <dbReference type="Proteomes" id="UP000813461"/>
    </source>
</evidence>
<feature type="compositionally biased region" description="Basic and acidic residues" evidence="12">
    <location>
        <begin position="252"/>
        <end position="272"/>
    </location>
</feature>
<feature type="domain" description="Ubiquinol-cytochrome C reductase hinge" evidence="13">
    <location>
        <begin position="251"/>
        <end position="318"/>
    </location>
</feature>
<dbReference type="Proteomes" id="UP000813461">
    <property type="component" value="Unassembled WGS sequence"/>
</dbReference>
<feature type="binding site" evidence="11">
    <location>
        <position position="77"/>
    </location>
    <ligand>
        <name>Mg(2+)</name>
        <dbReference type="ChEBI" id="CHEBI:18420"/>
    </ligand>
</feature>
<evidence type="ECO:0000259" key="13">
    <source>
        <dbReference type="Pfam" id="PF02320"/>
    </source>
</evidence>
<evidence type="ECO:0000256" key="9">
    <source>
        <dbReference type="ARBA" id="ARBA00044155"/>
    </source>
</evidence>
<feature type="binding site" evidence="11">
    <location>
        <begin position="54"/>
        <end position="57"/>
    </location>
    <ligand>
        <name>substrate</name>
    </ligand>
</feature>